<evidence type="ECO:0000313" key="1">
    <source>
        <dbReference type="EMBL" id="KAG1799774.1"/>
    </source>
</evidence>
<dbReference type="RefSeq" id="XP_041163997.1">
    <property type="nucleotide sequence ID" value="XM_041299763.1"/>
</dbReference>
<name>A0A9P7DPA4_9AGAM</name>
<evidence type="ECO:0000313" key="2">
    <source>
        <dbReference type="Proteomes" id="UP000719766"/>
    </source>
</evidence>
<keyword evidence="2" id="KW-1185">Reference proteome</keyword>
<gene>
    <name evidence="1" type="ORF">HD556DRAFT_1305310</name>
</gene>
<dbReference type="OrthoDB" id="3437960at2759"/>
<sequence>MPLGIVHMDPETILRANQSGQPVILYKRQLQGNLCGLYVEGTTSAMSAHLRRHGIAGPDNISTICTWGGCSKTLKKGSMIRHLLTHLGVKSAVADNVHGPEGRLFIPSSWATATHEVVSL</sequence>
<evidence type="ECO:0008006" key="3">
    <source>
        <dbReference type="Google" id="ProtNLM"/>
    </source>
</evidence>
<comment type="caution">
    <text evidence="1">The sequence shown here is derived from an EMBL/GenBank/DDBJ whole genome shotgun (WGS) entry which is preliminary data.</text>
</comment>
<dbReference type="AlphaFoldDB" id="A0A9P7DPA4"/>
<protein>
    <recommendedName>
        <fullName evidence="3">C2H2-type domain-containing protein</fullName>
    </recommendedName>
</protein>
<proteinExistence type="predicted"/>
<reference evidence="1" key="1">
    <citation type="journal article" date="2020" name="New Phytol.">
        <title>Comparative genomics reveals dynamic genome evolution in host specialist ectomycorrhizal fungi.</title>
        <authorList>
            <person name="Lofgren L.A."/>
            <person name="Nguyen N.H."/>
            <person name="Vilgalys R."/>
            <person name="Ruytinx J."/>
            <person name="Liao H.L."/>
            <person name="Branco S."/>
            <person name="Kuo A."/>
            <person name="LaButti K."/>
            <person name="Lipzen A."/>
            <person name="Andreopoulos W."/>
            <person name="Pangilinan J."/>
            <person name="Riley R."/>
            <person name="Hundley H."/>
            <person name="Na H."/>
            <person name="Barry K."/>
            <person name="Grigoriev I.V."/>
            <person name="Stajich J.E."/>
            <person name="Kennedy P.G."/>
        </authorList>
    </citation>
    <scope>NUCLEOTIDE SEQUENCE</scope>
    <source>
        <strain evidence="1">S12</strain>
    </source>
</reference>
<dbReference type="Proteomes" id="UP000719766">
    <property type="component" value="Unassembled WGS sequence"/>
</dbReference>
<dbReference type="EMBL" id="JABBWE010000010">
    <property type="protein sequence ID" value="KAG1799774.1"/>
    <property type="molecule type" value="Genomic_DNA"/>
</dbReference>
<accession>A0A9P7DPA4</accession>
<organism evidence="1 2">
    <name type="scientific">Suillus plorans</name>
    <dbReference type="NCBI Taxonomy" id="116603"/>
    <lineage>
        <taxon>Eukaryota</taxon>
        <taxon>Fungi</taxon>
        <taxon>Dikarya</taxon>
        <taxon>Basidiomycota</taxon>
        <taxon>Agaricomycotina</taxon>
        <taxon>Agaricomycetes</taxon>
        <taxon>Agaricomycetidae</taxon>
        <taxon>Boletales</taxon>
        <taxon>Suillineae</taxon>
        <taxon>Suillaceae</taxon>
        <taxon>Suillus</taxon>
    </lineage>
</organism>
<dbReference type="GeneID" id="64593527"/>